<dbReference type="GO" id="GO:0047372">
    <property type="term" value="F:monoacylglycerol lipase activity"/>
    <property type="evidence" value="ECO:0007669"/>
    <property type="project" value="TreeGrafter"/>
</dbReference>
<feature type="region of interest" description="Disordered" evidence="3">
    <location>
        <begin position="163"/>
        <end position="221"/>
    </location>
</feature>
<feature type="compositionally biased region" description="Low complexity" evidence="3">
    <location>
        <begin position="791"/>
        <end position="803"/>
    </location>
</feature>
<sequence>MLLVHQVGSVKIGEVVRYTITYVPSQDRILPSPEKLFLRIRNTSALVLRGAFVHGPYTLSVAAYPSTFDPNAKFLNPRRHGVPEFEPMVKAASSWECELIVPDTIRQEAGVGSRTHLGKGPEHDGESVSWVVEVASQVIFSGSAAVGFELVLARDKKSLDLSSAASAPRGAQPGKVSDHQAVAEARPGHSDHHRNCQQDQAQPRPNLHVQTASHHAPQPKGVYSRAIRLKVEDTAALWNKPPLPQWQDVDRCQTAVSASDMCKKCPAKNDSGSDAPRQKQKKVHLVVLSHGLHSNLGADMLFMKESIDAAVRKAKVDAKIRRRREKAEKKRKAGSAKSSEAASDQGSGVSSEEDPAGEVKDAEIDPSRQERSTDSGENGAEEVEEEEEEEEEEDDDDDDDDDEQVIVRGFSGNAMRTERGIKYLGKRLARYVLSMTYPDQPYLPPSSKASWASLWTDGAAPQTKENGEADTPGNGMVDNLVRPFKITSISFIAHSLGGLIQTYAIAYCQKHSPEIFNIIKPINFITLATPFLGLGNENPLYVKFALDSGLVGRTGQDLGLTWRAPTLARSGFDALMDMAQKKVKGDDPESKPLLRILPTGPAHTALKKFRNRTVYGNVVNDGIVPLRTSCLLFLDWQGLGRVDKARRDAGLVGTAISLGWAELTGTNHQTTRRGELPPDDAGEEEESGATTPLQENSHIVPLPTEEAMLEDDRQSLMAVAISAPLRDGSDQANDDSGTGAFGAFFSNLFRSSDGSKSPTAGRAKSPGLASPQGAPSAKQKLIYRRSQTIKSESSGSVISSARSRVTSGSEFDDETDGNVSAPPRTTLFESAHDLINPVIPELQYLLDPAKRPRTIFHDRVYHPEDIPLAPVKRRPTTGLMRRRTSPKLGVTPPPSPHPKGSQEDSPPPKPDASPESSEKGTDGGQQSSMRVEEKIARAYHANLSWRKVLVKLEPDAHNNIVVRRMFANAFGWPVIHHLVDAHFSDSAAANIPDAVETSAERAPAPEATTPAPTPALEQGQENAGGEAEAADSVPDMRLRGKAAEGPDPRKFVARMDSVTWSERDWVDSENDSDEGSGQKGWNWTEKIVGKGPKGKGPKGKVKAEDGPPDQVKVK</sequence>
<evidence type="ECO:0000313" key="5">
    <source>
        <dbReference type="EMBL" id="SPO05875.1"/>
    </source>
</evidence>
<feature type="compositionally biased region" description="Acidic residues" evidence="3">
    <location>
        <begin position="677"/>
        <end position="687"/>
    </location>
</feature>
<gene>
    <name evidence="5" type="ORF">DNG_08564</name>
</gene>
<comment type="similarity">
    <text evidence="1">Belongs to the putative lipase ROG1 family.</text>
</comment>
<feature type="compositionally biased region" description="Low complexity" evidence="3">
    <location>
        <begin position="996"/>
        <end position="1027"/>
    </location>
</feature>
<accession>A0AAE8N6R4</accession>
<name>A0AAE8N6R4_9PEZI</name>
<proteinExistence type="inferred from homology"/>
<dbReference type="PANTHER" id="PTHR12482:SF62">
    <property type="entry name" value="LIPASE ROG1-RELATED"/>
    <property type="match status" value="1"/>
</dbReference>
<feature type="compositionally biased region" description="Polar residues" evidence="3">
    <location>
        <begin position="688"/>
        <end position="697"/>
    </location>
</feature>
<dbReference type="GO" id="GO:0016042">
    <property type="term" value="P:lipid catabolic process"/>
    <property type="evidence" value="ECO:0007669"/>
    <property type="project" value="UniProtKB-KW"/>
</dbReference>
<feature type="region of interest" description="Disordered" evidence="3">
    <location>
        <begin position="313"/>
        <end position="403"/>
    </location>
</feature>
<feature type="region of interest" description="Disordered" evidence="3">
    <location>
        <begin position="752"/>
        <end position="823"/>
    </location>
</feature>
<keyword evidence="6" id="KW-1185">Reference proteome</keyword>
<feature type="compositionally biased region" description="Basic and acidic residues" evidence="3">
    <location>
        <begin position="186"/>
        <end position="196"/>
    </location>
</feature>
<feature type="domain" description="DUF676" evidence="4">
    <location>
        <begin position="487"/>
        <end position="628"/>
    </location>
</feature>
<keyword evidence="2" id="KW-0443">Lipid metabolism</keyword>
<dbReference type="Pfam" id="PF05057">
    <property type="entry name" value="DUF676"/>
    <property type="match status" value="3"/>
</dbReference>
<feature type="compositionally biased region" description="Basic and acidic residues" evidence="3">
    <location>
        <begin position="357"/>
        <end position="374"/>
    </location>
</feature>
<comment type="caution">
    <text evidence="5">The sequence shown here is derived from an EMBL/GenBank/DDBJ whole genome shotgun (WGS) entry which is preliminary data.</text>
</comment>
<feature type="compositionally biased region" description="Basic residues" evidence="3">
    <location>
        <begin position="320"/>
        <end position="334"/>
    </location>
</feature>
<dbReference type="InterPro" id="IPR044294">
    <property type="entry name" value="Lipase-like"/>
</dbReference>
<dbReference type="PANTHER" id="PTHR12482">
    <property type="entry name" value="LIPASE ROG1-RELATED-RELATED"/>
    <property type="match status" value="1"/>
</dbReference>
<dbReference type="EMBL" id="ONZQ02000014">
    <property type="protein sequence ID" value="SPO05875.1"/>
    <property type="molecule type" value="Genomic_DNA"/>
</dbReference>
<dbReference type="Gene3D" id="3.40.50.1820">
    <property type="entry name" value="alpha/beta hydrolase"/>
    <property type="match status" value="1"/>
</dbReference>
<dbReference type="Proteomes" id="UP001187682">
    <property type="component" value="Unassembled WGS sequence"/>
</dbReference>
<evidence type="ECO:0000313" key="6">
    <source>
        <dbReference type="Proteomes" id="UP001187682"/>
    </source>
</evidence>
<reference evidence="5" key="1">
    <citation type="submission" date="2018-03" db="EMBL/GenBank/DDBJ databases">
        <authorList>
            <person name="Guldener U."/>
        </authorList>
    </citation>
    <scope>NUCLEOTIDE SEQUENCE</scope>
</reference>
<feature type="compositionally biased region" description="Acidic residues" evidence="3">
    <location>
        <begin position="379"/>
        <end position="403"/>
    </location>
</feature>
<evidence type="ECO:0000256" key="3">
    <source>
        <dbReference type="SAM" id="MobiDB-lite"/>
    </source>
</evidence>
<dbReference type="SUPFAM" id="SSF53474">
    <property type="entry name" value="alpha/beta-Hydrolases"/>
    <property type="match status" value="1"/>
</dbReference>
<protein>
    <submittedName>
        <fullName evidence="5">Related to ROG1 Protein with putative serine active lipase domain</fullName>
    </submittedName>
</protein>
<dbReference type="InterPro" id="IPR029058">
    <property type="entry name" value="AB_hydrolase_fold"/>
</dbReference>
<evidence type="ECO:0000259" key="4">
    <source>
        <dbReference type="Pfam" id="PF05057"/>
    </source>
</evidence>
<evidence type="ECO:0000256" key="1">
    <source>
        <dbReference type="ARBA" id="ARBA00007920"/>
    </source>
</evidence>
<organism evidence="5 6">
    <name type="scientific">Cephalotrichum gorgonifer</name>
    <dbReference type="NCBI Taxonomy" id="2041049"/>
    <lineage>
        <taxon>Eukaryota</taxon>
        <taxon>Fungi</taxon>
        <taxon>Dikarya</taxon>
        <taxon>Ascomycota</taxon>
        <taxon>Pezizomycotina</taxon>
        <taxon>Sordariomycetes</taxon>
        <taxon>Hypocreomycetidae</taxon>
        <taxon>Microascales</taxon>
        <taxon>Microascaceae</taxon>
        <taxon>Cephalotrichum</taxon>
    </lineage>
</organism>
<evidence type="ECO:0000256" key="2">
    <source>
        <dbReference type="ARBA" id="ARBA00022963"/>
    </source>
</evidence>
<dbReference type="InterPro" id="IPR007751">
    <property type="entry name" value="DUF676_lipase-like"/>
</dbReference>
<keyword evidence="2" id="KW-0442">Lipid degradation</keyword>
<feature type="region of interest" description="Disordered" evidence="3">
    <location>
        <begin position="867"/>
        <end position="929"/>
    </location>
</feature>
<feature type="compositionally biased region" description="Polar residues" evidence="3">
    <location>
        <begin position="197"/>
        <end position="213"/>
    </location>
</feature>
<feature type="compositionally biased region" description="Basic and acidic residues" evidence="3">
    <location>
        <begin position="1034"/>
        <end position="1050"/>
    </location>
</feature>
<feature type="compositionally biased region" description="Basic residues" evidence="3">
    <location>
        <begin position="871"/>
        <end position="885"/>
    </location>
</feature>
<feature type="domain" description="DUF676" evidence="4">
    <location>
        <begin position="280"/>
        <end position="316"/>
    </location>
</feature>
<feature type="region of interest" description="Disordered" evidence="3">
    <location>
        <begin position="995"/>
        <end position="1114"/>
    </location>
</feature>
<feature type="domain" description="DUF676" evidence="4">
    <location>
        <begin position="397"/>
        <end position="437"/>
    </location>
</feature>
<feature type="region of interest" description="Disordered" evidence="3">
    <location>
        <begin position="666"/>
        <end position="699"/>
    </location>
</feature>
<feature type="compositionally biased region" description="Basic and acidic residues" evidence="3">
    <location>
        <begin position="1101"/>
        <end position="1114"/>
    </location>
</feature>
<dbReference type="AlphaFoldDB" id="A0AAE8N6R4"/>